<dbReference type="Pfam" id="PF04969">
    <property type="entry name" value="CS"/>
    <property type="match status" value="1"/>
</dbReference>
<dbReference type="InterPro" id="IPR008978">
    <property type="entry name" value="HSP20-like_chaperone"/>
</dbReference>
<dbReference type="AlphaFoldDB" id="A0A4Y7LV93"/>
<protein>
    <recommendedName>
        <fullName evidence="3">NudC domain-containing protein 1</fullName>
    </recommendedName>
</protein>
<comment type="subcellular location">
    <subcellularLocation>
        <location evidence="2">Cytoplasm</location>
    </subcellularLocation>
    <subcellularLocation>
        <location evidence="1">Nucleus</location>
    </subcellularLocation>
</comment>
<proteinExistence type="evidence at transcript level"/>
<dbReference type="InterPro" id="IPR007052">
    <property type="entry name" value="CS_dom"/>
</dbReference>
<keyword evidence="4" id="KW-0963">Cytoplasm</keyword>
<dbReference type="PROSITE" id="PS51203">
    <property type="entry name" value="CS"/>
    <property type="match status" value="1"/>
</dbReference>
<dbReference type="GO" id="GO:0005737">
    <property type="term" value="C:cytoplasm"/>
    <property type="evidence" value="ECO:0007669"/>
    <property type="project" value="UniProtKB-SubCell"/>
</dbReference>
<evidence type="ECO:0000256" key="2">
    <source>
        <dbReference type="ARBA" id="ARBA00004496"/>
    </source>
</evidence>
<dbReference type="SUPFAM" id="SSF49764">
    <property type="entry name" value="HSP20-like chaperones"/>
    <property type="match status" value="1"/>
</dbReference>
<feature type="domain" description="CS" evidence="6">
    <location>
        <begin position="324"/>
        <end position="411"/>
    </location>
</feature>
<dbReference type="EMBL" id="LR002153">
    <property type="protein sequence ID" value="SVE71772.1"/>
    <property type="molecule type" value="mRNA"/>
</dbReference>
<evidence type="ECO:0000259" key="6">
    <source>
        <dbReference type="PROSITE" id="PS51203"/>
    </source>
</evidence>
<name>A0A4Y7LV93_9CRUS</name>
<reference evidence="7" key="1">
    <citation type="submission" date="2018-08" db="EMBL/GenBank/DDBJ databases">
        <authorList>
            <person name="Cornetti L."/>
        </authorList>
    </citation>
    <scope>NUCLEOTIDE SEQUENCE</scope>
    <source>
        <strain evidence="7">CA-CBC-37</strain>
    </source>
</reference>
<organism evidence="7">
    <name type="scientific">Daphnia similis</name>
    <dbReference type="NCBI Taxonomy" id="35528"/>
    <lineage>
        <taxon>Eukaryota</taxon>
        <taxon>Metazoa</taxon>
        <taxon>Ecdysozoa</taxon>
        <taxon>Arthropoda</taxon>
        <taxon>Crustacea</taxon>
        <taxon>Branchiopoda</taxon>
        <taxon>Diplostraca</taxon>
        <taxon>Cladocera</taxon>
        <taxon>Anomopoda</taxon>
        <taxon>Daphniidae</taxon>
        <taxon>Daphnia</taxon>
        <taxon>Daphnia similis group</taxon>
    </lineage>
</organism>
<evidence type="ECO:0000313" key="7">
    <source>
        <dbReference type="EMBL" id="SVE71772.1"/>
    </source>
</evidence>
<dbReference type="PANTHER" id="PTHR21664:SF1">
    <property type="entry name" value="NUDC DOMAIN-CONTAINING PROTEIN 1"/>
    <property type="match status" value="1"/>
</dbReference>
<keyword evidence="5" id="KW-0539">Nucleus</keyword>
<dbReference type="Gene3D" id="2.60.40.790">
    <property type="match status" value="1"/>
</dbReference>
<dbReference type="GO" id="GO:0005634">
    <property type="term" value="C:nucleus"/>
    <property type="evidence" value="ECO:0007669"/>
    <property type="project" value="UniProtKB-SubCell"/>
</dbReference>
<evidence type="ECO:0000256" key="1">
    <source>
        <dbReference type="ARBA" id="ARBA00004123"/>
    </source>
</evidence>
<sequence length="625" mass="70091">MAWLTRHGRKKGTGRLFAIKFRYCSLLDTLITKEMEQLFELRPQKDLLDPTFEGYKLSLDSLPVYKHEVPVAVEHLKPNEEQFSFQHVKTFGLHNHLIDDPWSDEVAFFISKDLQIFKINLHSLVSQSPEFKSVWQLPRHLESRDGWFNASLSFAGPELAVITDGGGVLHIVDTGIRTPANSHLWQAKFSSEDLGNSEPFKITHSMLNTTESNQSETLSVLALKVESIDKVESQIALSVFGCSEKETPFINCLEWVQYEHTDGHWSFKQLKRLAVPHGLDYASILSPGKALCLIAREPLGIIFDSKKDVAAPLANNETMQDETETKVAYTWTESPEEVTVWITFDKQTSKHDLVVKIESQALKVVYKHQTYLDGELAHPISVGSSTWTLSDGKLELILSKSDKSLSWNHLIQSDLRGRKVLDAETAADYESQAEGGGRPPVFSSEQLEECDDMPMDESCVFRFNGETNEFTHKAILSGQLLFFTQSAPGLAPAFCLRHDVDGLIWQPMGDELEQSWGCLHTAALQALGYIQASKEQRKFTVAPPNMTYAALCDAFSHVYIYRQSNCTSTGVEMVHRPTGRRVGNVARQQVLNIDSSEECLGALATNSFLLLLTSSSLFAIRVNSD</sequence>
<evidence type="ECO:0000256" key="5">
    <source>
        <dbReference type="ARBA" id="ARBA00023242"/>
    </source>
</evidence>
<evidence type="ECO:0000256" key="3">
    <source>
        <dbReference type="ARBA" id="ARBA00018915"/>
    </source>
</evidence>
<evidence type="ECO:0000256" key="4">
    <source>
        <dbReference type="ARBA" id="ARBA00022490"/>
    </source>
</evidence>
<dbReference type="CDD" id="cd06467">
    <property type="entry name" value="p23_NUDC_like"/>
    <property type="match status" value="1"/>
</dbReference>
<dbReference type="InterPro" id="IPR037895">
    <property type="entry name" value="NUDCD1"/>
</dbReference>
<accession>A0A4Y7LV93</accession>
<dbReference type="PANTHER" id="PTHR21664">
    <property type="entry name" value="CHRONIC MYELOGENOUS LEUKEMIA TUMOR ANTIGEN 66"/>
    <property type="match status" value="1"/>
</dbReference>
<gene>
    <name evidence="7" type="primary">EOG090X08S2</name>
</gene>